<dbReference type="OrthoDB" id="2754677at2759"/>
<reference evidence="3" key="1">
    <citation type="submission" date="2014-01" db="EMBL/GenBank/DDBJ databases">
        <title>The genome of the white-rot fungus Pycnoporus cinnabarinus: a basidiomycete model with a versatile arsenal for lignocellulosic biomass breakdown.</title>
        <authorList>
            <person name="Levasseur A."/>
            <person name="Lomascolo A."/>
            <person name="Ruiz-Duenas F.J."/>
            <person name="Uzan E."/>
            <person name="Piumi F."/>
            <person name="Kues U."/>
            <person name="Ram A.F.J."/>
            <person name="Murat C."/>
            <person name="Haon M."/>
            <person name="Benoit I."/>
            <person name="Arfi Y."/>
            <person name="Chevret D."/>
            <person name="Drula E."/>
            <person name="Kwon M.J."/>
            <person name="Gouret P."/>
            <person name="Lesage-Meessen L."/>
            <person name="Lombard V."/>
            <person name="Mariette J."/>
            <person name="Noirot C."/>
            <person name="Park J."/>
            <person name="Patyshakuliyeva A."/>
            <person name="Wieneger R.A.B."/>
            <person name="Wosten H.A.B."/>
            <person name="Martin F."/>
            <person name="Coutinho P.M."/>
            <person name="de Vries R."/>
            <person name="Martinez A.T."/>
            <person name="Klopp C."/>
            <person name="Pontarotti P."/>
            <person name="Henrissat B."/>
            <person name="Record E."/>
        </authorList>
    </citation>
    <scope>NUCLEOTIDE SEQUENCE [LARGE SCALE GENOMIC DNA]</scope>
    <source>
        <strain evidence="3">BRFM137</strain>
    </source>
</reference>
<feature type="domain" description="F-box" evidence="2">
    <location>
        <begin position="64"/>
        <end position="126"/>
    </location>
</feature>
<keyword evidence="4" id="KW-1185">Reference proteome</keyword>
<dbReference type="HOGENOM" id="CLU_464717_0_0_1"/>
<dbReference type="InterPro" id="IPR001810">
    <property type="entry name" value="F-box_dom"/>
</dbReference>
<evidence type="ECO:0000256" key="1">
    <source>
        <dbReference type="SAM" id="MobiDB-lite"/>
    </source>
</evidence>
<feature type="region of interest" description="Disordered" evidence="1">
    <location>
        <begin position="1"/>
        <end position="23"/>
    </location>
</feature>
<protein>
    <recommendedName>
        <fullName evidence="2">F-box domain-containing protein</fullName>
    </recommendedName>
</protein>
<gene>
    <name evidence="3" type="ORF">BN946_scf185033.g21</name>
</gene>
<evidence type="ECO:0000313" key="3">
    <source>
        <dbReference type="EMBL" id="CDO76824.1"/>
    </source>
</evidence>
<dbReference type="OMA" id="NIREECM"/>
<evidence type="ECO:0000313" key="4">
    <source>
        <dbReference type="Proteomes" id="UP000029665"/>
    </source>
</evidence>
<comment type="caution">
    <text evidence="3">The sequence shown here is derived from an EMBL/GenBank/DDBJ whole genome shotgun (WGS) entry which is preliminary data.</text>
</comment>
<dbReference type="EMBL" id="CCBP010000415">
    <property type="protein sequence ID" value="CDO76824.1"/>
    <property type="molecule type" value="Genomic_DNA"/>
</dbReference>
<dbReference type="AlphaFoldDB" id="A0A060SX98"/>
<dbReference type="STRING" id="5643.A0A060SX98"/>
<dbReference type="Pfam" id="PF12937">
    <property type="entry name" value="F-box-like"/>
    <property type="match status" value="1"/>
</dbReference>
<organism evidence="3 4">
    <name type="scientific">Pycnoporus cinnabarinus</name>
    <name type="common">Cinnabar-red polypore</name>
    <name type="synonym">Trametes cinnabarina</name>
    <dbReference type="NCBI Taxonomy" id="5643"/>
    <lineage>
        <taxon>Eukaryota</taxon>
        <taxon>Fungi</taxon>
        <taxon>Dikarya</taxon>
        <taxon>Basidiomycota</taxon>
        <taxon>Agaricomycotina</taxon>
        <taxon>Agaricomycetes</taxon>
        <taxon>Polyporales</taxon>
        <taxon>Polyporaceae</taxon>
        <taxon>Trametes</taxon>
    </lineage>
</organism>
<name>A0A060SX98_PYCCI</name>
<accession>A0A060SX98</accession>
<sequence length="587" mass="65616">MPHVFDPSSPVAGNEMVRQSTKVRASMKPHATHRMTCTRRAMSMSSADASGFSESEVLNPVKSIDALPNEILLLVFGLFLARGFLTRPADCWCHGFLPQRPLAVIEGVCRRWRECLIAAPSLWQSLRVVCSPEWLELGLVRSKNLPVDLAFCGPDLFLPSALLLANIHRIRTLVLCRADVRASEVLDTLLASPMHALEQLRIGAEEDTGADCRWYGRHFSNHPKLRTIRLHNVRLDWAAGSALRHLRSIDLTDTVEWRTGGPRIPFATMMRGLAACTNLEDLFIQGTVCAWNVADLMGDSGDRAPTVPLSRLRSLTIDCPSYGMEPDVYCFLAHVQVPVTAHVHIEANIAFDDDDDAPVVESFVHYIPNDDTCLPILRAATSASVGSSNFFCWVDGGGSLSCQLHYEYPCSESDDSSHMSGFRQLFSRALLKSLTIQSPMYPPIESWLRTFEAFPTLTTLRIESETHDEELLEPFQGADMVLAALMQGDKILPNLRALHILNMDWDEDLLDTLCEALSTRAERGLYPLTNLCMEMSLRAESEMEEMAKHQHAMDRLRTLVDGCISWRCRLEAMGLPVRADVPRLCTK</sequence>
<dbReference type="Gene3D" id="1.20.1280.50">
    <property type="match status" value="1"/>
</dbReference>
<dbReference type="Proteomes" id="UP000029665">
    <property type="component" value="Unassembled WGS sequence"/>
</dbReference>
<proteinExistence type="predicted"/>
<evidence type="ECO:0000259" key="2">
    <source>
        <dbReference type="Pfam" id="PF12937"/>
    </source>
</evidence>
<dbReference type="SUPFAM" id="SSF52047">
    <property type="entry name" value="RNI-like"/>
    <property type="match status" value="1"/>
</dbReference>